<keyword evidence="5 10" id="KW-1133">Transmembrane helix</keyword>
<dbReference type="AlphaFoldDB" id="A0A9N8DY85"/>
<keyword evidence="4" id="KW-0677">Repeat</keyword>
<dbReference type="InterPro" id="IPR056858">
    <property type="entry name" value="VSR_TRX"/>
</dbReference>
<feature type="transmembrane region" description="Helical" evidence="10">
    <location>
        <begin position="440"/>
        <end position="461"/>
    </location>
</feature>
<evidence type="ECO:0000256" key="1">
    <source>
        <dbReference type="ARBA" id="ARBA00004479"/>
    </source>
</evidence>
<organism evidence="13 14">
    <name type="scientific">Seminavis robusta</name>
    <dbReference type="NCBI Taxonomy" id="568900"/>
    <lineage>
        <taxon>Eukaryota</taxon>
        <taxon>Sar</taxon>
        <taxon>Stramenopiles</taxon>
        <taxon>Ochrophyta</taxon>
        <taxon>Bacillariophyta</taxon>
        <taxon>Bacillariophyceae</taxon>
        <taxon>Bacillariophycidae</taxon>
        <taxon>Naviculales</taxon>
        <taxon>Naviculaceae</taxon>
        <taxon>Seminavis</taxon>
    </lineage>
</organism>
<keyword evidence="14" id="KW-1185">Reference proteome</keyword>
<protein>
    <submittedName>
        <fullName evidence="13">Vacuolar-sorting receptor</fullName>
    </submittedName>
</protein>
<feature type="region of interest" description="Disordered" evidence="9">
    <location>
        <begin position="326"/>
        <end position="350"/>
    </location>
</feature>
<feature type="chain" id="PRO_5040505100" evidence="11">
    <location>
        <begin position="45"/>
        <end position="571"/>
    </location>
</feature>
<keyword evidence="7" id="KW-0325">Glycoprotein</keyword>
<reference evidence="13" key="1">
    <citation type="submission" date="2020-06" db="EMBL/GenBank/DDBJ databases">
        <authorList>
            <consortium name="Plant Systems Biology data submission"/>
        </authorList>
    </citation>
    <scope>NUCLEOTIDE SEQUENCE</scope>
    <source>
        <strain evidence="13">D6</strain>
    </source>
</reference>
<keyword evidence="3 11" id="KW-0732">Signal</keyword>
<name>A0A9N8DY85_9STRA</name>
<evidence type="ECO:0000256" key="10">
    <source>
        <dbReference type="SAM" id="Phobius"/>
    </source>
</evidence>
<evidence type="ECO:0000256" key="9">
    <source>
        <dbReference type="SAM" id="MobiDB-lite"/>
    </source>
</evidence>
<proteinExistence type="predicted"/>
<dbReference type="GO" id="GO:0012505">
    <property type="term" value="C:endomembrane system"/>
    <property type="evidence" value="ECO:0007669"/>
    <property type="project" value="UniProtKB-SubCell"/>
</dbReference>
<evidence type="ECO:0000256" key="3">
    <source>
        <dbReference type="ARBA" id="ARBA00022729"/>
    </source>
</evidence>
<feature type="region of interest" description="Disordered" evidence="9">
    <location>
        <begin position="503"/>
        <end position="571"/>
    </location>
</feature>
<dbReference type="Proteomes" id="UP001153069">
    <property type="component" value="Unassembled WGS sequence"/>
</dbReference>
<evidence type="ECO:0000256" key="7">
    <source>
        <dbReference type="ARBA" id="ARBA00023180"/>
    </source>
</evidence>
<evidence type="ECO:0000313" key="13">
    <source>
        <dbReference type="EMBL" id="CAB9509041.1"/>
    </source>
</evidence>
<keyword evidence="6 10" id="KW-0472">Membrane</keyword>
<evidence type="ECO:0000259" key="12">
    <source>
        <dbReference type="Pfam" id="PF25011"/>
    </source>
</evidence>
<evidence type="ECO:0000256" key="4">
    <source>
        <dbReference type="ARBA" id="ARBA00022737"/>
    </source>
</evidence>
<keyword evidence="2 10" id="KW-0812">Transmembrane</keyword>
<evidence type="ECO:0000313" key="14">
    <source>
        <dbReference type="Proteomes" id="UP001153069"/>
    </source>
</evidence>
<accession>A0A9N8DY85</accession>
<gene>
    <name evidence="13" type="ORF">SEMRO_372_G128860.1</name>
</gene>
<evidence type="ECO:0000256" key="5">
    <source>
        <dbReference type="ARBA" id="ARBA00022989"/>
    </source>
</evidence>
<evidence type="ECO:0000256" key="11">
    <source>
        <dbReference type="SAM" id="SignalP"/>
    </source>
</evidence>
<keyword evidence="13" id="KW-0675">Receptor</keyword>
<evidence type="ECO:0000256" key="8">
    <source>
        <dbReference type="ARBA" id="ARBA00037847"/>
    </source>
</evidence>
<dbReference type="GO" id="GO:0016020">
    <property type="term" value="C:membrane"/>
    <property type="evidence" value="ECO:0007669"/>
    <property type="project" value="UniProtKB-SubCell"/>
</dbReference>
<dbReference type="PANTHER" id="PTHR22702">
    <property type="entry name" value="PROTEASE-ASSOCIATED DOMAIN-CONTAINING PROTEIN"/>
    <property type="match status" value="1"/>
</dbReference>
<feature type="domain" description="Vacuolar sorting receptor thioredoxin-like" evidence="12">
    <location>
        <begin position="114"/>
        <end position="259"/>
    </location>
</feature>
<dbReference type="Pfam" id="PF25011">
    <property type="entry name" value="VSR_TRX"/>
    <property type="match status" value="1"/>
</dbReference>
<comment type="subcellular location">
    <subcellularLocation>
        <location evidence="8">Endomembrane system</location>
        <topology evidence="8">Single-pass membrane protein</topology>
    </subcellularLocation>
    <subcellularLocation>
        <location evidence="1">Membrane</location>
        <topology evidence="1">Single-pass type I membrane protein</topology>
    </subcellularLocation>
</comment>
<dbReference type="PANTHER" id="PTHR22702:SF1">
    <property type="entry name" value="PROTEASE-ASSOCIATED DOMAIN-CONTAINING PROTEIN 1"/>
    <property type="match status" value="1"/>
</dbReference>
<sequence>MTLFPRRQATLPCRQYEPSTMTTMRGLFCLLVVAASVLPEPVVGQQQQLDRNSYVPYPHSADELLLEEVATIGSPLALEVVTNVAHPEQSNQVWQLLKGVVRRMHNQNQIFMSSNHGRYCVIPAEASEDPEKNSRGKLLVEETLRRICFIQLYHGSDLRFWEYMEHFDSFGCHDAADMATCSSRALGAIPRVEYRAIENCMHTAGGLEGDSVNIHLKTHMDRQFKRTFPYSSVDVPFVRFGEQKYTGVKDTKHILEWICNTFELKKGVTPVACTFCSHCLAVEACLWYLDCDGTPFTVEAFQSTAATTAVPAIDMEPATTMVTQPAGQEAAAVTSSEPVEAAPGDETTEIGPLSATTVSATTAAPEPQQTSAVIGDLAPSDFANGETFIPFTHAPSTTSPASAPVDLNYEVSTTTSSHADTSDYHKDKDSLYKQEATADYVLPVIIVVSLLSVYFILSYCFKSYKNRKKNERQRTAEAYFDDLLEASYADNLAVSGRIDEDKSDRDFEDAGLDESYRYPDEVDYSRNIRQGRESSSSDDEESEGSSARLSATREPPKPPPLYSFKVHQVLG</sequence>
<comment type="caution">
    <text evidence="13">The sequence shown here is derived from an EMBL/GenBank/DDBJ whole genome shotgun (WGS) entry which is preliminary data.</text>
</comment>
<evidence type="ECO:0000256" key="6">
    <source>
        <dbReference type="ARBA" id="ARBA00023136"/>
    </source>
</evidence>
<dbReference type="EMBL" id="CAICTM010000371">
    <property type="protein sequence ID" value="CAB9509041.1"/>
    <property type="molecule type" value="Genomic_DNA"/>
</dbReference>
<feature type="compositionally biased region" description="Basic and acidic residues" evidence="9">
    <location>
        <begin position="514"/>
        <end position="532"/>
    </location>
</feature>
<evidence type="ECO:0000256" key="2">
    <source>
        <dbReference type="ARBA" id="ARBA00022692"/>
    </source>
</evidence>
<feature type="signal peptide" evidence="11">
    <location>
        <begin position="1"/>
        <end position="44"/>
    </location>
</feature>